<feature type="coiled-coil region" evidence="1">
    <location>
        <begin position="364"/>
        <end position="391"/>
    </location>
</feature>
<feature type="compositionally biased region" description="Acidic residues" evidence="2">
    <location>
        <begin position="1"/>
        <end position="22"/>
    </location>
</feature>
<accession>A0A830CR53</accession>
<dbReference type="Proteomes" id="UP000653305">
    <property type="component" value="Unassembled WGS sequence"/>
</dbReference>
<evidence type="ECO:0000313" key="3">
    <source>
        <dbReference type="EMBL" id="GFQ00683.1"/>
    </source>
</evidence>
<gene>
    <name evidence="3" type="ORF">PHJA_002212200</name>
</gene>
<protein>
    <submittedName>
        <fullName evidence="3">Uncharacterized protein at3g49055</fullName>
    </submittedName>
</protein>
<dbReference type="EMBL" id="BMAC01000639">
    <property type="protein sequence ID" value="GFQ00683.1"/>
    <property type="molecule type" value="Genomic_DNA"/>
</dbReference>
<sequence length="690" mass="78976">MSTAADEENDAVLSDVEEDDPSPIDIKTPDNISVEKFREILAELDRERAAREAAETSKNDIQVSFNRLKVLCHEAIKKRDECSRQRDEALREKDEALKKLEKANEDLSDEIKSKENVTKQKDEVFRQLDEVHKARESTRVEMETGSSMLASGIEKISRKVTSYKDFGANGLPKSNKYSGLPAVAYGVIKRTNEIVEELLRQIESSNKSRNEARELVEQRNYEIAIEVSQLEATISGLREEVAKKGEEVEGLKKSVEEKDEKLAELARESSEELEVMKNELSRLRVLVSDYESKMEAQRPLLIDQLNYVSRMHEQMCEVMKIVDANKSSELSESLFVAQETNMEENIKASLAGMESVYELSKIVIEKTRNLVEEKNREAKRLNESVSQLVNEKEQIGLLLRSTLSRRMSVDLSSKTNQLFKVAENGLREAGIDYKFASKGQVNPDETEESEVYALASALENIIKQSQIEIIELKHSVEELRAESDLYKERVDAQAKELDHWKQRVEELEEKERVANENVYMCIIINLVLYFLNKVEGLMMDITAAEEEIMRWKVAAQQEADAGKAVEQEYVAQLATVRQELEEAKQAVVESEKKLKFKEETAEAAMAAREAAEKSLRLADMRATRLRDRVEELTRQLDELDTRETSRSGLISRPRYVCWPWQWLGLDYVGSQRSETPQQTANEMELSEPLI</sequence>
<feature type="coiled-coil region" evidence="1">
    <location>
        <begin position="566"/>
        <end position="642"/>
    </location>
</feature>
<evidence type="ECO:0000313" key="4">
    <source>
        <dbReference type="Proteomes" id="UP000653305"/>
    </source>
</evidence>
<feature type="coiled-coil region" evidence="1">
    <location>
        <begin position="72"/>
        <end position="120"/>
    </location>
</feature>
<feature type="region of interest" description="Disordered" evidence="2">
    <location>
        <begin position="1"/>
        <end position="30"/>
    </location>
</feature>
<feature type="coiled-coil region" evidence="1">
    <location>
        <begin position="188"/>
        <end position="293"/>
    </location>
</feature>
<keyword evidence="4" id="KW-1185">Reference proteome</keyword>
<keyword evidence="1" id="KW-0175">Coiled coil</keyword>
<dbReference type="AlphaFoldDB" id="A0A830CR53"/>
<reference evidence="3" key="1">
    <citation type="submission" date="2020-07" db="EMBL/GenBank/DDBJ databases">
        <title>Ethylene signaling mediates host invasion by parasitic plants.</title>
        <authorList>
            <person name="Yoshida S."/>
        </authorList>
    </citation>
    <scope>NUCLEOTIDE SEQUENCE</scope>
    <source>
        <strain evidence="3">Okayama</strain>
    </source>
</reference>
<dbReference type="OrthoDB" id="1682775at2759"/>
<organism evidence="3 4">
    <name type="scientific">Phtheirospermum japonicum</name>
    <dbReference type="NCBI Taxonomy" id="374723"/>
    <lineage>
        <taxon>Eukaryota</taxon>
        <taxon>Viridiplantae</taxon>
        <taxon>Streptophyta</taxon>
        <taxon>Embryophyta</taxon>
        <taxon>Tracheophyta</taxon>
        <taxon>Spermatophyta</taxon>
        <taxon>Magnoliopsida</taxon>
        <taxon>eudicotyledons</taxon>
        <taxon>Gunneridae</taxon>
        <taxon>Pentapetalae</taxon>
        <taxon>asterids</taxon>
        <taxon>lamiids</taxon>
        <taxon>Lamiales</taxon>
        <taxon>Orobanchaceae</taxon>
        <taxon>Orobanchaceae incertae sedis</taxon>
        <taxon>Phtheirospermum</taxon>
    </lineage>
</organism>
<comment type="caution">
    <text evidence="3">The sequence shown here is derived from an EMBL/GenBank/DDBJ whole genome shotgun (WGS) entry which is preliminary data.</text>
</comment>
<proteinExistence type="predicted"/>
<evidence type="ECO:0000256" key="2">
    <source>
        <dbReference type="SAM" id="MobiDB-lite"/>
    </source>
</evidence>
<dbReference type="PANTHER" id="PTHR34937:SF1">
    <property type="entry name" value="PARAMYOSIN"/>
    <property type="match status" value="1"/>
</dbReference>
<evidence type="ECO:0000256" key="1">
    <source>
        <dbReference type="SAM" id="Coils"/>
    </source>
</evidence>
<name>A0A830CR53_9LAMI</name>
<dbReference type="InterPro" id="IPR040300">
    <property type="entry name" value="At3g49055-like"/>
</dbReference>
<feature type="coiled-coil region" evidence="1">
    <location>
        <begin position="462"/>
        <end position="517"/>
    </location>
</feature>
<dbReference type="PANTHER" id="PTHR34937">
    <property type="entry name" value="OS08G0559800 PROTEIN"/>
    <property type="match status" value="1"/>
</dbReference>